<dbReference type="VEuPathDB" id="FungiDB:Malapachy_3905"/>
<proteinExistence type="predicted"/>
<feature type="domain" description="S1 motif" evidence="6">
    <location>
        <begin position="530"/>
        <end position="599"/>
    </location>
</feature>
<evidence type="ECO:0000256" key="3">
    <source>
        <dbReference type="ARBA" id="ARBA00022737"/>
    </source>
</evidence>
<dbReference type="InterPro" id="IPR003029">
    <property type="entry name" value="S1_domain"/>
</dbReference>
<sequence length="1504" mass="167878">MKRSRPTSARDEPSSKRASSSASTDKNKKPRTDAPLAPHLAARPQPLEAFPRGGGTGLTPVEYRQSVLEGRRESAAAAADDLFQEGGASKRSKLVGKQRKKTKKEERKRDVPKDRVRVELLNYKRLMPGTKILCNVLAVHPLAVVVSMCDQLLGHVPVTSVSQTLTERLQRALDDEDEEESDEEKAAPPELHELFHVGQWVRASVESVNAPGAKRQWGMGREGGEYERESQRVQLTLEPRVVNEGIRLEDLSAGYLLSATIQSEEDHGYTLDLGLQDDVHGFLPFKATGDAPLPVGAVVLLTVDSVEGRVVRCAYATKPTTKPVATPPSQTAVLPGLPVKALITARVPQGLSVKLFGMLDGTIDTFHIPTQLEEEQLQPGQKIDARVLWNMPGDWDQAQDDALDTVGARRIGLSAAPHVVSLTSPLVEHKALPDAYPIGTRLRVRVATVFTEWGLLCRVVDAPISAFVHIARVSDDHIEALAPTSGAYQVGSEHEARVIGHAMTDRLLLLSLQTSVLEKQFMRVSEVPVGDVVRVTIRKVTPQAIFVRLSGNVDGVVFPMHYSDVRLAHPEKKFKPNLELKARIIHTDPMRNRIVLTFKRTLVQSDLPLVSSIEQARVGVITTAVVLRQLQASILVELGGTLRAVVPFSEASDTSLTPGQLQELYPTGKVVKVRLTKVEPDTGRITASIRQTSAVYLEKLNVDAVQVGEEVQARVAAIKDDVAITTLEPSGTRALIALSYLAQQRSCSVRELHNELQEGDLLERLYVVSKNKAKGLVILSHEPPAKAAPVAPGAVHHGKVMERQEAQLTCTVALAGTNCRARLHVTECNDDLSKAVLPSLHDVIECVVLDVRKHGREAEVSTRLSRRDQEDAKDPVVDRADQLEEGMHVRGIVKSVTDHGVYVSLGRRVDARVMIKELFDEYVKDFRGRFHVGECVRGTVLRVEPSGKVELSLKKSRLSPTKSSKTSRWHDFHEGDKVNAYIRGTADYGVFVQVDGTDISGLCHKSELSDSQSADAVRAFAVGDRVKAVILKIDAEKKRISFGLKPSYFDEEDMSDDEEEGTDDEDDEEGNDDEEEDEVEQDLIDDEAEVDDDVEESEDEEDSEEDEEDMADFIDDGEDVDEDEDEEDDEDMADFIDDDDDDVNADENDDDDDDSHLPKQSLQEGFRWGASTEARDDDNDDDESDDEPMPKAKAKNKKTSSEDITAELDTKKLESATDYERLLLGSPNSSYLWIQFMTFYLQLGDVDKARQVARRAIKVINFREEQEKLNVWIALLNVENMYGSPDTLNGVFKEAILLNDAYEVHMRLIAIYEQSNKVDEAIDLFKRAAKKFGARVTLWIDWYQFYLRHDRAEEAHALVSRSLQSLDRVDHIRALTAYALAEFKLGDVEHARTMFETLVSRYPKRLDLWWQYMDQEARVENINGVRSLMERAMVARKHTTKQMKSLLQKWLVLEKRIGDDAGVQAVLDRARAFVARVQGQETSKDDEDDDDEDDDEEDDDDDDM</sequence>
<evidence type="ECO:0000256" key="1">
    <source>
        <dbReference type="ARBA" id="ARBA00004604"/>
    </source>
</evidence>
<dbReference type="GO" id="GO:0003723">
    <property type="term" value="F:RNA binding"/>
    <property type="evidence" value="ECO:0007669"/>
    <property type="project" value="TreeGrafter"/>
</dbReference>
<evidence type="ECO:0000256" key="2">
    <source>
        <dbReference type="ARBA" id="ARBA00022552"/>
    </source>
</evidence>
<dbReference type="CDD" id="cd05708">
    <property type="entry name" value="S1_Rrp5_repeat_sc12"/>
    <property type="match status" value="1"/>
</dbReference>
<dbReference type="InterPro" id="IPR012340">
    <property type="entry name" value="NA-bd_OB-fold"/>
</dbReference>
<dbReference type="CDD" id="cd00164">
    <property type="entry name" value="S1_like"/>
    <property type="match status" value="1"/>
</dbReference>
<feature type="region of interest" description="Disordered" evidence="5">
    <location>
        <begin position="1"/>
        <end position="66"/>
    </location>
</feature>
<keyword evidence="3" id="KW-0677">Repeat</keyword>
<dbReference type="InterPro" id="IPR057301">
    <property type="entry name" value="Rrp5_OB_4th"/>
</dbReference>
<evidence type="ECO:0000313" key="7">
    <source>
        <dbReference type="EMBL" id="KOS14473.1"/>
    </source>
</evidence>
<dbReference type="SMART" id="SM00316">
    <property type="entry name" value="S1"/>
    <property type="match status" value="9"/>
</dbReference>
<dbReference type="CDD" id="cd05697">
    <property type="entry name" value="S1_Rrp5_repeat_hs5"/>
    <property type="match status" value="1"/>
</dbReference>
<dbReference type="SUPFAM" id="SSF48452">
    <property type="entry name" value="TPR-like"/>
    <property type="match status" value="1"/>
</dbReference>
<organism evidence="7 8">
    <name type="scientific">Malassezia pachydermatis</name>
    <dbReference type="NCBI Taxonomy" id="77020"/>
    <lineage>
        <taxon>Eukaryota</taxon>
        <taxon>Fungi</taxon>
        <taxon>Dikarya</taxon>
        <taxon>Basidiomycota</taxon>
        <taxon>Ustilaginomycotina</taxon>
        <taxon>Malasseziomycetes</taxon>
        <taxon>Malasseziales</taxon>
        <taxon>Malasseziaceae</taxon>
        <taxon>Malassezia</taxon>
    </lineage>
</organism>
<feature type="domain" description="S1 motif" evidence="6">
    <location>
        <begin position="975"/>
        <end position="1045"/>
    </location>
</feature>
<protein>
    <submittedName>
        <fullName evidence="7">U3 snornp-associated protein rrp5</fullName>
    </submittedName>
</protein>
<feature type="domain" description="S1 motif" evidence="6">
    <location>
        <begin position="708"/>
        <end position="782"/>
    </location>
</feature>
<comment type="subcellular location">
    <subcellularLocation>
        <location evidence="1">Nucleus</location>
        <location evidence="1">Nucleolus</location>
    </subcellularLocation>
</comment>
<dbReference type="GO" id="GO:0006364">
    <property type="term" value="P:rRNA processing"/>
    <property type="evidence" value="ECO:0007669"/>
    <property type="project" value="UniProtKB-KW"/>
</dbReference>
<dbReference type="SUPFAM" id="SSF50249">
    <property type="entry name" value="Nucleic acid-binding proteins"/>
    <property type="match status" value="6"/>
</dbReference>
<feature type="region of interest" description="Disordered" evidence="5">
    <location>
        <begin position="1476"/>
        <end position="1504"/>
    </location>
</feature>
<keyword evidence="4" id="KW-0539">Nucleus</keyword>
<dbReference type="RefSeq" id="XP_017992105.1">
    <property type="nucleotide sequence ID" value="XM_018138364.1"/>
</dbReference>
<dbReference type="InterPro" id="IPR011990">
    <property type="entry name" value="TPR-like_helical_dom_sf"/>
</dbReference>
<feature type="domain" description="S1 motif" evidence="6">
    <location>
        <begin position="886"/>
        <end position="954"/>
    </location>
</feature>
<dbReference type="Pfam" id="PF23459">
    <property type="entry name" value="S1_RRP5"/>
    <property type="match status" value="1"/>
</dbReference>
<keyword evidence="8" id="KW-1185">Reference proteome</keyword>
<dbReference type="SMART" id="SM00386">
    <property type="entry name" value="HAT"/>
    <property type="match status" value="5"/>
</dbReference>
<evidence type="ECO:0000313" key="8">
    <source>
        <dbReference type="Proteomes" id="UP000037751"/>
    </source>
</evidence>
<feature type="compositionally biased region" description="Basic residues" evidence="5">
    <location>
        <begin position="90"/>
        <end position="102"/>
    </location>
</feature>
<dbReference type="InterPro" id="IPR019734">
    <property type="entry name" value="TPR_rpt"/>
</dbReference>
<dbReference type="CDD" id="cd05707">
    <property type="entry name" value="S1_Rrp5_repeat_sc11"/>
    <property type="match status" value="1"/>
</dbReference>
<dbReference type="Gene3D" id="1.25.40.10">
    <property type="entry name" value="Tetratricopeptide repeat domain"/>
    <property type="match status" value="1"/>
</dbReference>
<dbReference type="GO" id="GO:0032040">
    <property type="term" value="C:small-subunit processome"/>
    <property type="evidence" value="ECO:0007669"/>
    <property type="project" value="TreeGrafter"/>
</dbReference>
<dbReference type="Proteomes" id="UP000037751">
    <property type="component" value="Unassembled WGS sequence"/>
</dbReference>
<reference evidence="7 8" key="1">
    <citation type="submission" date="2015-07" db="EMBL/GenBank/DDBJ databases">
        <title>Draft Genome Sequence of Malassezia furfur CBS1878 and Malassezia pachydermatis CBS1879.</title>
        <authorList>
            <person name="Triana S."/>
            <person name="Ohm R."/>
            <person name="Gonzalez A."/>
            <person name="DeCock H."/>
            <person name="Restrepo S."/>
            <person name="Celis A."/>
        </authorList>
    </citation>
    <scope>NUCLEOTIDE SEQUENCE [LARGE SCALE GENOMIC DNA]</scope>
    <source>
        <strain evidence="7 8">CBS 1879</strain>
    </source>
</reference>
<comment type="caution">
    <text evidence="7">The sequence shown here is derived from an EMBL/GenBank/DDBJ whole genome shotgun (WGS) entry which is preliminary data.</text>
</comment>
<dbReference type="GeneID" id="28730240"/>
<feature type="compositionally biased region" description="Acidic residues" evidence="5">
    <location>
        <begin position="1175"/>
        <end position="1187"/>
    </location>
</feature>
<dbReference type="FunFam" id="2.40.50.140:FF:000103">
    <property type="entry name" value="protein RRP5 homolog"/>
    <property type="match status" value="1"/>
</dbReference>
<feature type="region of interest" description="Disordered" evidence="5">
    <location>
        <begin position="88"/>
        <end position="111"/>
    </location>
</feature>
<dbReference type="FunFam" id="2.40.50.140:FF:000159">
    <property type="entry name" value="rRNA biogenesis protein rrp5"/>
    <property type="match status" value="1"/>
</dbReference>
<dbReference type="InterPro" id="IPR045209">
    <property type="entry name" value="Rrp5"/>
</dbReference>
<dbReference type="Gene3D" id="2.40.50.140">
    <property type="entry name" value="Nucleic acid-binding proteins"/>
    <property type="match status" value="6"/>
</dbReference>
<dbReference type="Pfam" id="PF24685">
    <property type="entry name" value="OB_RRP5_4th"/>
    <property type="match status" value="1"/>
</dbReference>
<feature type="domain" description="S1 motif" evidence="6">
    <location>
        <begin position="439"/>
        <end position="513"/>
    </location>
</feature>
<dbReference type="Pfam" id="PF00575">
    <property type="entry name" value="S1"/>
    <property type="match status" value="2"/>
</dbReference>
<dbReference type="PANTHER" id="PTHR23270">
    <property type="entry name" value="PROGRAMMED CELL DEATH PROTEIN 11 PRE-RRNA PROCESSING PROTEIN RRP5"/>
    <property type="match status" value="1"/>
</dbReference>
<name>A0A0M9VPI8_9BASI</name>
<dbReference type="OrthoDB" id="412781at2759"/>
<dbReference type="PROSITE" id="PS50126">
    <property type="entry name" value="S1"/>
    <property type="match status" value="6"/>
</dbReference>
<feature type="region of interest" description="Disordered" evidence="5">
    <location>
        <begin position="1048"/>
        <end position="1203"/>
    </location>
</feature>
<evidence type="ECO:0000259" key="6">
    <source>
        <dbReference type="PROSITE" id="PS50126"/>
    </source>
</evidence>
<keyword evidence="2" id="KW-0698">rRNA processing</keyword>
<accession>A0A0M9VPI8</accession>
<dbReference type="InterPro" id="IPR057302">
    <property type="entry name" value="Rrp5_S1"/>
</dbReference>
<dbReference type="STRING" id="77020.A0A0M9VPI8"/>
<feature type="compositionally biased region" description="Acidic residues" evidence="5">
    <location>
        <begin position="1049"/>
        <end position="1154"/>
    </location>
</feature>
<dbReference type="InterPro" id="IPR003107">
    <property type="entry name" value="HAT"/>
</dbReference>
<evidence type="ECO:0000256" key="4">
    <source>
        <dbReference type="ARBA" id="ARBA00023242"/>
    </source>
</evidence>
<evidence type="ECO:0000256" key="5">
    <source>
        <dbReference type="SAM" id="MobiDB-lite"/>
    </source>
</evidence>
<dbReference type="FunFam" id="2.40.50.140:FF:000155">
    <property type="entry name" value="rRNA biogenesis protein RRP5"/>
    <property type="match status" value="1"/>
</dbReference>
<dbReference type="Pfam" id="PF13174">
    <property type="entry name" value="TPR_6"/>
    <property type="match status" value="1"/>
</dbReference>
<gene>
    <name evidence="7" type="ORF">Malapachy_3905</name>
</gene>
<dbReference type="PANTHER" id="PTHR23270:SF10">
    <property type="entry name" value="PROTEIN RRP5 HOMOLOG"/>
    <property type="match status" value="1"/>
</dbReference>
<dbReference type="EMBL" id="LGAV01000004">
    <property type="protein sequence ID" value="KOS14473.1"/>
    <property type="molecule type" value="Genomic_DNA"/>
</dbReference>
<feature type="compositionally biased region" description="Acidic residues" evidence="5">
    <location>
        <begin position="1484"/>
        <end position="1504"/>
    </location>
</feature>
<feature type="domain" description="S1 motif" evidence="6">
    <location>
        <begin position="619"/>
        <end position="690"/>
    </location>
</feature>